<proteinExistence type="predicted"/>
<organism evidence="1 2">
    <name type="scientific">Massilia agilis</name>
    <dbReference type="NCBI Taxonomy" id="1811226"/>
    <lineage>
        <taxon>Bacteria</taxon>
        <taxon>Pseudomonadati</taxon>
        <taxon>Pseudomonadota</taxon>
        <taxon>Betaproteobacteria</taxon>
        <taxon>Burkholderiales</taxon>
        <taxon>Oxalobacteraceae</taxon>
        <taxon>Telluria group</taxon>
        <taxon>Massilia</taxon>
    </lineage>
</organism>
<accession>A0ABT2D9T2</accession>
<dbReference type="EMBL" id="JANUHB010000002">
    <property type="protein sequence ID" value="MCS0807893.1"/>
    <property type="molecule type" value="Genomic_DNA"/>
</dbReference>
<protein>
    <submittedName>
        <fullName evidence="1">Uncharacterized protein</fullName>
    </submittedName>
</protein>
<gene>
    <name evidence="1" type="ORF">NX774_08150</name>
</gene>
<sequence>MAFLEPKLTVALTRSDGDTTLTVLRHSPGVINQFSWNLAKMVASGYLGFTQGIGSAILHLLQDAHPDAFAPYPNLIPETSLDDTLMTAYTLIRRSVREKTLVYVAAIDALVASGEPEVTATDIAATWAETRSVLVERYGKAPPAS</sequence>
<evidence type="ECO:0000313" key="1">
    <source>
        <dbReference type="EMBL" id="MCS0807893.1"/>
    </source>
</evidence>
<keyword evidence="2" id="KW-1185">Reference proteome</keyword>
<dbReference type="RefSeq" id="WP_258821680.1">
    <property type="nucleotide sequence ID" value="NZ_JANUHB010000002.1"/>
</dbReference>
<comment type="caution">
    <text evidence="1">The sequence shown here is derived from an EMBL/GenBank/DDBJ whole genome shotgun (WGS) entry which is preliminary data.</text>
</comment>
<evidence type="ECO:0000313" key="2">
    <source>
        <dbReference type="Proteomes" id="UP001206126"/>
    </source>
</evidence>
<dbReference type="Proteomes" id="UP001206126">
    <property type="component" value="Unassembled WGS sequence"/>
</dbReference>
<reference evidence="1 2" key="1">
    <citation type="submission" date="2022-08" db="EMBL/GenBank/DDBJ databases">
        <title>Reclassification of Massilia species as members of the genera Telluria, Duganella, Pseudoduganella, Mokoshia gen. nov. and Zemynaea gen. nov. using orthogonal and non-orthogonal genome-based approaches.</title>
        <authorList>
            <person name="Bowman J.P."/>
        </authorList>
    </citation>
    <scope>NUCLEOTIDE SEQUENCE [LARGE SCALE GENOMIC DNA]</scope>
    <source>
        <strain evidence="1 2">JCM 31605</strain>
    </source>
</reference>
<name>A0ABT2D9T2_9BURK</name>